<organism evidence="2">
    <name type="scientific">Hyperionvirus sp</name>
    <dbReference type="NCBI Taxonomy" id="2487770"/>
    <lineage>
        <taxon>Viruses</taxon>
        <taxon>Varidnaviria</taxon>
        <taxon>Bamfordvirae</taxon>
        <taxon>Nucleocytoviricota</taxon>
        <taxon>Megaviricetes</taxon>
        <taxon>Imitervirales</taxon>
        <taxon>Mimiviridae</taxon>
        <taxon>Klosneuvirinae</taxon>
    </lineage>
</organism>
<accession>A0A3G5ABN1</accession>
<gene>
    <name evidence="2" type="ORF">Hyperionvirus10_57</name>
</gene>
<sequence length="81" mass="8748">MSYILKGGDIGDSISTIAIGIFCLMFLVGLVLLIIYWTQSDQNKNSNLQGWGYGLGISGLVLLVISGFIYAAMKSGEKTLR</sequence>
<keyword evidence="1" id="KW-0812">Transmembrane</keyword>
<feature type="transmembrane region" description="Helical" evidence="1">
    <location>
        <begin position="12"/>
        <end position="38"/>
    </location>
</feature>
<name>A0A3G5ABN1_9VIRU</name>
<proteinExistence type="predicted"/>
<evidence type="ECO:0000256" key="1">
    <source>
        <dbReference type="SAM" id="Phobius"/>
    </source>
</evidence>
<evidence type="ECO:0000313" key="2">
    <source>
        <dbReference type="EMBL" id="AYV83721.1"/>
    </source>
</evidence>
<keyword evidence="1" id="KW-1133">Transmembrane helix</keyword>
<feature type="transmembrane region" description="Helical" evidence="1">
    <location>
        <begin position="50"/>
        <end position="73"/>
    </location>
</feature>
<keyword evidence="1" id="KW-0472">Membrane</keyword>
<dbReference type="EMBL" id="MK072392">
    <property type="protein sequence ID" value="AYV83721.1"/>
    <property type="molecule type" value="Genomic_DNA"/>
</dbReference>
<protein>
    <submittedName>
        <fullName evidence="2">Uncharacterized protein</fullName>
    </submittedName>
</protein>
<reference evidence="2" key="1">
    <citation type="submission" date="2018-10" db="EMBL/GenBank/DDBJ databases">
        <title>Hidden diversity of soil giant viruses.</title>
        <authorList>
            <person name="Schulz F."/>
            <person name="Alteio L."/>
            <person name="Goudeau D."/>
            <person name="Ryan E.M."/>
            <person name="Malmstrom R.R."/>
            <person name="Blanchard J."/>
            <person name="Woyke T."/>
        </authorList>
    </citation>
    <scope>NUCLEOTIDE SEQUENCE</scope>
    <source>
        <strain evidence="2">HYV1</strain>
    </source>
</reference>